<dbReference type="GO" id="GO:0004560">
    <property type="term" value="F:alpha-L-fucosidase activity"/>
    <property type="evidence" value="ECO:0007669"/>
    <property type="project" value="InterPro"/>
</dbReference>
<dbReference type="Gene3D" id="3.20.20.80">
    <property type="entry name" value="Glycosidases"/>
    <property type="match status" value="1"/>
</dbReference>
<feature type="domain" description="Glycoside hydrolase family 29 N-terminal" evidence="8">
    <location>
        <begin position="40"/>
        <end position="344"/>
    </location>
</feature>
<reference evidence="9" key="1">
    <citation type="submission" date="2020-10" db="EMBL/GenBank/DDBJ databases">
        <authorList>
            <person name="Gilroy R."/>
        </authorList>
    </citation>
    <scope>NUCLEOTIDE SEQUENCE</scope>
    <source>
        <strain evidence="9">B1-8020</strain>
    </source>
</reference>
<protein>
    <recommendedName>
        <fullName evidence="3">alpha-L-fucosidase</fullName>
        <ecNumber evidence="3">3.2.1.51</ecNumber>
    </recommendedName>
</protein>
<feature type="chain" id="PRO_5039571855" description="alpha-L-fucosidase" evidence="7">
    <location>
        <begin position="27"/>
        <end position="717"/>
    </location>
</feature>
<evidence type="ECO:0000313" key="9">
    <source>
        <dbReference type="EMBL" id="MBO8473352.1"/>
    </source>
</evidence>
<evidence type="ECO:0000256" key="4">
    <source>
        <dbReference type="ARBA" id="ARBA00022729"/>
    </source>
</evidence>
<evidence type="ECO:0000256" key="1">
    <source>
        <dbReference type="ARBA" id="ARBA00004071"/>
    </source>
</evidence>
<dbReference type="InterPro" id="IPR016286">
    <property type="entry name" value="FUC_metazoa-typ"/>
</dbReference>
<dbReference type="PANTHER" id="PTHR10030">
    <property type="entry name" value="ALPHA-L-FUCOSIDASE"/>
    <property type="match status" value="1"/>
</dbReference>
<dbReference type="AlphaFoldDB" id="A0A9D9IJ08"/>
<evidence type="ECO:0000256" key="6">
    <source>
        <dbReference type="ARBA" id="ARBA00023295"/>
    </source>
</evidence>
<dbReference type="Proteomes" id="UP000823604">
    <property type="component" value="Unassembled WGS sequence"/>
</dbReference>
<dbReference type="InterPro" id="IPR057739">
    <property type="entry name" value="Glyco_hydro_29_N"/>
</dbReference>
<keyword evidence="5" id="KW-0378">Hydrolase</keyword>
<comment type="similarity">
    <text evidence="2">Belongs to the glycosyl hydrolase 29 family.</text>
</comment>
<evidence type="ECO:0000313" key="10">
    <source>
        <dbReference type="Proteomes" id="UP000823604"/>
    </source>
</evidence>
<gene>
    <name evidence="9" type="ORF">IAB81_06945</name>
</gene>
<dbReference type="PANTHER" id="PTHR10030:SF37">
    <property type="entry name" value="ALPHA-L-FUCOSIDASE-RELATED"/>
    <property type="match status" value="1"/>
</dbReference>
<dbReference type="EMBL" id="JADIMA010000067">
    <property type="protein sequence ID" value="MBO8473352.1"/>
    <property type="molecule type" value="Genomic_DNA"/>
</dbReference>
<evidence type="ECO:0000256" key="7">
    <source>
        <dbReference type="SAM" id="SignalP"/>
    </source>
</evidence>
<dbReference type="SUPFAM" id="SSF51445">
    <property type="entry name" value="(Trans)glycosidases"/>
    <property type="match status" value="1"/>
</dbReference>
<organism evidence="9 10">
    <name type="scientific">Candidatus Merdivivens pullicola</name>
    <dbReference type="NCBI Taxonomy" id="2840872"/>
    <lineage>
        <taxon>Bacteria</taxon>
        <taxon>Pseudomonadati</taxon>
        <taxon>Bacteroidota</taxon>
        <taxon>Bacteroidia</taxon>
        <taxon>Bacteroidales</taxon>
        <taxon>Muribaculaceae</taxon>
        <taxon>Muribaculaceae incertae sedis</taxon>
        <taxon>Candidatus Merdivivens</taxon>
    </lineage>
</organism>
<keyword evidence="6" id="KW-0326">Glycosidase</keyword>
<dbReference type="GO" id="GO:0006004">
    <property type="term" value="P:fucose metabolic process"/>
    <property type="evidence" value="ECO:0007669"/>
    <property type="project" value="InterPro"/>
</dbReference>
<accession>A0A9D9IJ08</accession>
<dbReference type="EC" id="3.2.1.51" evidence="3"/>
<keyword evidence="4 7" id="KW-0732">Signal</keyword>
<evidence type="ECO:0000259" key="8">
    <source>
        <dbReference type="Pfam" id="PF01120"/>
    </source>
</evidence>
<sequence length="717" mass="79918">MKKFYALCVSASIAIYSCFLTGCGQASVQSVGPVAISPDEEWQDGKYSMFIHFGLYSVLGGVWEGEPVTRGYSEQIQSFAGIFSDWYALVADDLDPVAFDADSIVSLACRAGMKSIVFTSKHHDGFCMFDTETTDFNSVDASPCGRDFVRELSDACARAGMRFGLYFSIIDWHYPYGYPISSHNADFVTPRHHEYNKAQIRELLTNYGPVSELWFDMGSQTPQQSRELYELVHSLQPHCMVSGRIGNDYYDFAVMGDNRYPDGALHAPWQSSASMFNETWGYRSWQQRGSVADKAFEKLSRLVEVVAHGGNFLLNIGPAGDGSVVPFERDVLLMIGEWLEENGDAVYGTDPSPFREDFEWGEVTCKNNRLNLILTGEKPADGEIRLYMPGRNLVSCNVAARMEGDYAVFVPEYPQADTVSLCGTVPVIRADFSRPVIPVEIPGEALSSSSMLDAGNAMPDYSYSCFDYYSNYRSTVAYSWDVSLAENIDKVQIVHTSGENGRKLMLEFSAQASDDDAVMYSDVITLEGTSSLPLDPVGCSVTGRYMQFYRASSFDTPDTVGIVDDFKGWNAMSDGEKISVKSHPFDNCRIVWNIVSDKEQDMVLDVTAGNGMEFFVNGRQTAKHLNPYRCAEMTEKVVVHLSEGENQIMLRSYNRFENVLNASLAIAEEQELYVDTFTLPECRNLTEGGDFRITILPGDTASPHTDGRLHNIRLVMP</sequence>
<dbReference type="GO" id="GO:0005764">
    <property type="term" value="C:lysosome"/>
    <property type="evidence" value="ECO:0007669"/>
    <property type="project" value="TreeGrafter"/>
</dbReference>
<dbReference type="InterPro" id="IPR017853">
    <property type="entry name" value="GH"/>
</dbReference>
<comment type="function">
    <text evidence="1">Alpha-L-fucosidase is responsible for hydrolyzing the alpha-1,6-linked fucose joined to the reducing-end N-acetylglucosamine of the carbohydrate moieties of glycoproteins.</text>
</comment>
<evidence type="ECO:0000256" key="2">
    <source>
        <dbReference type="ARBA" id="ARBA00007951"/>
    </source>
</evidence>
<dbReference type="PRINTS" id="PR00741">
    <property type="entry name" value="GLHYDRLASE29"/>
</dbReference>
<proteinExistence type="inferred from homology"/>
<comment type="caution">
    <text evidence="9">The sequence shown here is derived from an EMBL/GenBank/DDBJ whole genome shotgun (WGS) entry which is preliminary data.</text>
</comment>
<name>A0A9D9IJ08_9BACT</name>
<dbReference type="GO" id="GO:0016139">
    <property type="term" value="P:glycoside catabolic process"/>
    <property type="evidence" value="ECO:0007669"/>
    <property type="project" value="TreeGrafter"/>
</dbReference>
<feature type="signal peptide" evidence="7">
    <location>
        <begin position="1"/>
        <end position="26"/>
    </location>
</feature>
<reference evidence="9" key="2">
    <citation type="journal article" date="2021" name="PeerJ">
        <title>Extensive microbial diversity within the chicken gut microbiome revealed by metagenomics and culture.</title>
        <authorList>
            <person name="Gilroy R."/>
            <person name="Ravi A."/>
            <person name="Getino M."/>
            <person name="Pursley I."/>
            <person name="Horton D.L."/>
            <person name="Alikhan N.F."/>
            <person name="Baker D."/>
            <person name="Gharbi K."/>
            <person name="Hall N."/>
            <person name="Watson M."/>
            <person name="Adriaenssens E.M."/>
            <person name="Foster-Nyarko E."/>
            <person name="Jarju S."/>
            <person name="Secka A."/>
            <person name="Antonio M."/>
            <person name="Oren A."/>
            <person name="Chaudhuri R.R."/>
            <person name="La Ragione R."/>
            <person name="Hildebrand F."/>
            <person name="Pallen M.J."/>
        </authorList>
    </citation>
    <scope>NUCLEOTIDE SEQUENCE</scope>
    <source>
        <strain evidence="9">B1-8020</strain>
    </source>
</reference>
<evidence type="ECO:0000256" key="5">
    <source>
        <dbReference type="ARBA" id="ARBA00022801"/>
    </source>
</evidence>
<dbReference type="InterPro" id="IPR000933">
    <property type="entry name" value="Glyco_hydro_29"/>
</dbReference>
<evidence type="ECO:0000256" key="3">
    <source>
        <dbReference type="ARBA" id="ARBA00012662"/>
    </source>
</evidence>
<dbReference type="SMART" id="SM00812">
    <property type="entry name" value="Alpha_L_fucos"/>
    <property type="match status" value="1"/>
</dbReference>
<dbReference type="PROSITE" id="PS51257">
    <property type="entry name" value="PROKAR_LIPOPROTEIN"/>
    <property type="match status" value="1"/>
</dbReference>
<dbReference type="Pfam" id="PF01120">
    <property type="entry name" value="Alpha_L_fucos"/>
    <property type="match status" value="1"/>
</dbReference>